<evidence type="ECO:0000313" key="2">
    <source>
        <dbReference type="EMBL" id="ATZ52490.1"/>
    </source>
</evidence>
<reference evidence="2 3" key="3">
    <citation type="journal article" date="2017" name="Mol. Plant Pathol.">
        <title>A gapless genome sequence of the fungus Botrytis cinerea.</title>
        <authorList>
            <person name="Van Kan J.A."/>
            <person name="Stassen J.H."/>
            <person name="Mosbach A."/>
            <person name="Van Der Lee T.A."/>
            <person name="Faino L."/>
            <person name="Farmer A.D."/>
            <person name="Papasotiriou D.G."/>
            <person name="Zhou S."/>
            <person name="Seidl M.F."/>
            <person name="Cottam E."/>
            <person name="Edel D."/>
            <person name="Hahn M."/>
            <person name="Schwartz D.C."/>
            <person name="Dietrich R.A."/>
            <person name="Widdison S."/>
            <person name="Scalliet G."/>
        </authorList>
    </citation>
    <scope>NUCLEOTIDE SEQUENCE [LARGE SCALE GENOMIC DNA]</scope>
    <source>
        <strain evidence="2 3">B05.10</strain>
    </source>
</reference>
<dbReference type="GeneID" id="5433962"/>
<organism evidence="2 3">
    <name type="scientific">Botryotinia fuckeliana (strain B05.10)</name>
    <name type="common">Noble rot fungus</name>
    <name type="synonym">Botrytis cinerea</name>
    <dbReference type="NCBI Taxonomy" id="332648"/>
    <lineage>
        <taxon>Eukaryota</taxon>
        <taxon>Fungi</taxon>
        <taxon>Dikarya</taxon>
        <taxon>Ascomycota</taxon>
        <taxon>Pezizomycotina</taxon>
        <taxon>Leotiomycetes</taxon>
        <taxon>Helotiales</taxon>
        <taxon>Sclerotiniaceae</taxon>
        <taxon>Botrytis</taxon>
    </lineage>
</organism>
<dbReference type="OrthoDB" id="3551016at2759"/>
<evidence type="ECO:0000313" key="3">
    <source>
        <dbReference type="Proteomes" id="UP000001798"/>
    </source>
</evidence>
<name>A0A384JPQ3_BOTFB</name>
<dbReference type="AlphaFoldDB" id="A0A384JPQ3"/>
<accession>A0A384JPQ3</accession>
<dbReference type="Proteomes" id="UP000001798">
    <property type="component" value="Chromosome 8"/>
</dbReference>
<keyword evidence="1" id="KW-0812">Transmembrane</keyword>
<keyword evidence="1" id="KW-1133">Transmembrane helix</keyword>
<dbReference type="RefSeq" id="XP_024550235.1">
    <property type="nucleotide sequence ID" value="XM_024698301.1"/>
</dbReference>
<dbReference type="KEGG" id="bfu:BCIN_08g01950"/>
<keyword evidence="3" id="KW-1185">Reference proteome</keyword>
<keyword evidence="1" id="KW-0472">Membrane</keyword>
<evidence type="ECO:0000256" key="1">
    <source>
        <dbReference type="SAM" id="Phobius"/>
    </source>
</evidence>
<reference evidence="2 3" key="2">
    <citation type="journal article" date="2012" name="Eukaryot. Cell">
        <title>Genome update of Botrytis cinerea strains B05.10 and T4.</title>
        <authorList>
            <person name="Staats M."/>
            <person name="van Kan J.A."/>
        </authorList>
    </citation>
    <scope>NUCLEOTIDE SEQUENCE [LARGE SCALE GENOMIC DNA]</scope>
    <source>
        <strain evidence="2 3">B05.10</strain>
    </source>
</reference>
<reference evidence="2 3" key="1">
    <citation type="journal article" date="2011" name="PLoS Genet.">
        <title>Genomic analysis of the necrotrophic fungal pathogens Sclerotinia sclerotiorum and Botrytis cinerea.</title>
        <authorList>
            <person name="Amselem J."/>
            <person name="Cuomo C.A."/>
            <person name="van Kan J.A."/>
            <person name="Viaud M."/>
            <person name="Benito E.P."/>
            <person name="Couloux A."/>
            <person name="Coutinho P.M."/>
            <person name="de Vries R.P."/>
            <person name="Dyer P.S."/>
            <person name="Fillinger S."/>
            <person name="Fournier E."/>
            <person name="Gout L."/>
            <person name="Hahn M."/>
            <person name="Kohn L."/>
            <person name="Lapalu N."/>
            <person name="Plummer K.M."/>
            <person name="Pradier J.M."/>
            <person name="Quevillon E."/>
            <person name="Sharon A."/>
            <person name="Simon A."/>
            <person name="ten Have A."/>
            <person name="Tudzynski B."/>
            <person name="Tudzynski P."/>
            <person name="Wincker P."/>
            <person name="Andrew M."/>
            <person name="Anthouard V."/>
            <person name="Beever R.E."/>
            <person name="Beffa R."/>
            <person name="Benoit I."/>
            <person name="Bouzid O."/>
            <person name="Brault B."/>
            <person name="Chen Z."/>
            <person name="Choquer M."/>
            <person name="Collemare J."/>
            <person name="Cotton P."/>
            <person name="Danchin E.G."/>
            <person name="Da Silva C."/>
            <person name="Gautier A."/>
            <person name="Giraud C."/>
            <person name="Giraud T."/>
            <person name="Gonzalez C."/>
            <person name="Grossetete S."/>
            <person name="Guldener U."/>
            <person name="Henrissat B."/>
            <person name="Howlett B.J."/>
            <person name="Kodira C."/>
            <person name="Kretschmer M."/>
            <person name="Lappartient A."/>
            <person name="Leroch M."/>
            <person name="Levis C."/>
            <person name="Mauceli E."/>
            <person name="Neuveglise C."/>
            <person name="Oeser B."/>
            <person name="Pearson M."/>
            <person name="Poulain J."/>
            <person name="Poussereau N."/>
            <person name="Quesneville H."/>
            <person name="Rascle C."/>
            <person name="Schumacher J."/>
            <person name="Segurens B."/>
            <person name="Sexton A."/>
            <person name="Silva E."/>
            <person name="Sirven C."/>
            <person name="Soanes D.M."/>
            <person name="Talbot N.J."/>
            <person name="Templeton M."/>
            <person name="Yandava C."/>
            <person name="Yarden O."/>
            <person name="Zeng Q."/>
            <person name="Rollins J.A."/>
            <person name="Lebrun M.H."/>
            <person name="Dickman M."/>
        </authorList>
    </citation>
    <scope>NUCLEOTIDE SEQUENCE [LARGE SCALE GENOMIC DNA]</scope>
    <source>
        <strain evidence="2 3">B05.10</strain>
    </source>
</reference>
<protein>
    <submittedName>
        <fullName evidence="2">Uncharacterized protein</fullName>
    </submittedName>
</protein>
<proteinExistence type="predicted"/>
<sequence length="107" mass="12513">MGFEDRCINFLLILANVTGLLYVNVRTSKFYKAPDHCESYTIAYMRRKRAEGQDMQNAEHGREEGRWENLMEYRLRTYQILEQIMRNGPLLLELPGNYSRVVVGPGP</sequence>
<feature type="transmembrane region" description="Helical" evidence="1">
    <location>
        <begin position="7"/>
        <end position="25"/>
    </location>
</feature>
<dbReference type="EMBL" id="CP009812">
    <property type="protein sequence ID" value="ATZ52490.1"/>
    <property type="molecule type" value="Genomic_DNA"/>
</dbReference>
<gene>
    <name evidence="2" type="ORF">BCIN_08g01950</name>
</gene>
<dbReference type="VEuPathDB" id="FungiDB:Bcin08g01950"/>